<protein>
    <submittedName>
        <fullName evidence="2">Uncharacterized protein</fullName>
    </submittedName>
</protein>
<dbReference type="AlphaFoldDB" id="A0A423TWC9"/>
<dbReference type="Proteomes" id="UP000283509">
    <property type="component" value="Unassembled WGS sequence"/>
</dbReference>
<reference evidence="2 3" key="2">
    <citation type="submission" date="2019-01" db="EMBL/GenBank/DDBJ databases">
        <title>The decoding of complex shrimp genome reveals the adaptation for benthos swimmer, frequently molting mechanism and breeding impact on genome.</title>
        <authorList>
            <person name="Sun Y."/>
            <person name="Gao Y."/>
            <person name="Yu Y."/>
        </authorList>
    </citation>
    <scope>NUCLEOTIDE SEQUENCE [LARGE SCALE GENOMIC DNA]</scope>
    <source>
        <tissue evidence="2">Muscle</tissue>
    </source>
</reference>
<feature type="region of interest" description="Disordered" evidence="1">
    <location>
        <begin position="50"/>
        <end position="79"/>
    </location>
</feature>
<reference evidence="2 3" key="1">
    <citation type="submission" date="2018-04" db="EMBL/GenBank/DDBJ databases">
        <authorList>
            <person name="Zhang X."/>
            <person name="Yuan J."/>
            <person name="Li F."/>
            <person name="Xiang J."/>
        </authorList>
    </citation>
    <scope>NUCLEOTIDE SEQUENCE [LARGE SCALE GENOMIC DNA]</scope>
    <source>
        <tissue evidence="2">Muscle</tissue>
    </source>
</reference>
<sequence length="629" mass="66751">MALAPPPPPTSSLSRGSTGHSKDPVCWIPPPPPRHPLFPVDARLLLPLVPSYTDHPPPPPSTPFSRPKSVGYQPPPPLSLPQRPTFPLRCNSQSPCPFPALAPPLLLSCRLHRALPPPLAAPLLPPAPPITPGNSSRQLALFPTPSGPCSPGDFPGAGLSSLLLQGVSPEGLPGAALLTLSFMRVARGISAPCAGSNFHLLRIVSVQWDFPGAGSLSLLPLTGRSSPRGLPGAWLLLTPLPSGVSPGGLPGAGLSSSPSRRLSPGRNSFLALCYSFPLLSWAMSPGRDSPAAGSLPFSFGRVAMDSLRRWLSSLLLSRQCRRGTPRRWLSLPLLQAYNIKWRVSLNGVDHSPLRWLFFPTLSWRNSPGWDFPDALWSSSSLLTSVDTACRQRDSPALALLPSPSGVSPLGRNSPRRWISSLSFQASSPGGELPGAGSLTPSPFVGRCRQGDSPALGLSSLSFGSCRPEGLPAAGLLLPHILQSYDQPGKTYPTAARLSSHSPLTTCRQRGLPRRWLFFTHLLSTGQLVRQRVLPAAGYSSLILTGRVRQGVLPSLTGSLSLSFGQRDRQGTPPALALLPLFLRDNILVSPGGLPALASLTLPLLRACRQGTLPGDWLSSLLLRVVYASG</sequence>
<feature type="compositionally biased region" description="Pro residues" evidence="1">
    <location>
        <begin position="1"/>
        <end position="10"/>
    </location>
</feature>
<feature type="region of interest" description="Disordered" evidence="1">
    <location>
        <begin position="1"/>
        <end position="28"/>
    </location>
</feature>
<comment type="caution">
    <text evidence="2">The sequence shown here is derived from an EMBL/GenBank/DDBJ whole genome shotgun (WGS) entry which is preliminary data.</text>
</comment>
<name>A0A423TWC9_PENVA</name>
<keyword evidence="3" id="KW-1185">Reference proteome</keyword>
<evidence type="ECO:0000313" key="3">
    <source>
        <dbReference type="Proteomes" id="UP000283509"/>
    </source>
</evidence>
<evidence type="ECO:0000256" key="1">
    <source>
        <dbReference type="SAM" id="MobiDB-lite"/>
    </source>
</evidence>
<evidence type="ECO:0000313" key="2">
    <source>
        <dbReference type="EMBL" id="ROT80712.1"/>
    </source>
</evidence>
<organism evidence="2 3">
    <name type="scientific">Penaeus vannamei</name>
    <name type="common">Whiteleg shrimp</name>
    <name type="synonym">Litopenaeus vannamei</name>
    <dbReference type="NCBI Taxonomy" id="6689"/>
    <lineage>
        <taxon>Eukaryota</taxon>
        <taxon>Metazoa</taxon>
        <taxon>Ecdysozoa</taxon>
        <taxon>Arthropoda</taxon>
        <taxon>Crustacea</taxon>
        <taxon>Multicrustacea</taxon>
        <taxon>Malacostraca</taxon>
        <taxon>Eumalacostraca</taxon>
        <taxon>Eucarida</taxon>
        <taxon>Decapoda</taxon>
        <taxon>Dendrobranchiata</taxon>
        <taxon>Penaeoidea</taxon>
        <taxon>Penaeidae</taxon>
        <taxon>Penaeus</taxon>
    </lineage>
</organism>
<proteinExistence type="predicted"/>
<accession>A0A423TWC9</accession>
<gene>
    <name evidence="2" type="ORF">C7M84_000548</name>
</gene>
<dbReference type="EMBL" id="QCYY01001083">
    <property type="protein sequence ID" value="ROT80712.1"/>
    <property type="molecule type" value="Genomic_DNA"/>
</dbReference>